<dbReference type="GO" id="GO:1904680">
    <property type="term" value="F:peptide transmembrane transporter activity"/>
    <property type="evidence" value="ECO:0007669"/>
    <property type="project" value="TreeGrafter"/>
</dbReference>
<dbReference type="SUPFAM" id="SSF53850">
    <property type="entry name" value="Periplasmic binding protein-like II"/>
    <property type="match status" value="1"/>
</dbReference>
<dbReference type="InterPro" id="IPR030678">
    <property type="entry name" value="Peptide/Ni-bd"/>
</dbReference>
<accession>A0A1L7AHZ7</accession>
<protein>
    <submittedName>
        <fullName evidence="6">ABC transporter substrate-binding protein</fullName>
    </submittedName>
</protein>
<dbReference type="InterPro" id="IPR039424">
    <property type="entry name" value="SBP_5"/>
</dbReference>
<proteinExistence type="inferred from homology"/>
<comment type="similarity">
    <text evidence="2">Belongs to the bacterial solute-binding protein 5 family.</text>
</comment>
<dbReference type="CDD" id="cd08502">
    <property type="entry name" value="PBP2_NikA_DppA_OppA_like_16"/>
    <property type="match status" value="1"/>
</dbReference>
<dbReference type="KEGG" id="rgi:RGI145_16170"/>
<dbReference type="PROSITE" id="PS51318">
    <property type="entry name" value="TAT"/>
    <property type="match status" value="1"/>
</dbReference>
<dbReference type="STRING" id="257708.RGI145_16170"/>
<comment type="subcellular location">
    <subcellularLocation>
        <location evidence="1">Periplasm</location>
    </subcellularLocation>
</comment>
<dbReference type="AlphaFoldDB" id="A0A1L7AHZ7"/>
<dbReference type="GO" id="GO:0015833">
    <property type="term" value="P:peptide transport"/>
    <property type="evidence" value="ECO:0007669"/>
    <property type="project" value="TreeGrafter"/>
</dbReference>
<evidence type="ECO:0000313" key="6">
    <source>
        <dbReference type="EMBL" id="APT58414.1"/>
    </source>
</evidence>
<dbReference type="Proteomes" id="UP000185494">
    <property type="component" value="Chromosome 1"/>
</dbReference>
<dbReference type="PANTHER" id="PTHR30290:SF38">
    <property type="entry name" value="D,D-DIPEPTIDE-BINDING PERIPLASMIC PROTEIN DDPA-RELATED"/>
    <property type="match status" value="1"/>
</dbReference>
<dbReference type="PANTHER" id="PTHR30290">
    <property type="entry name" value="PERIPLASMIC BINDING COMPONENT OF ABC TRANSPORTER"/>
    <property type="match status" value="1"/>
</dbReference>
<evidence type="ECO:0000259" key="5">
    <source>
        <dbReference type="Pfam" id="PF00496"/>
    </source>
</evidence>
<keyword evidence="3 4" id="KW-0732">Signal</keyword>
<dbReference type="Gene3D" id="3.10.105.10">
    <property type="entry name" value="Dipeptide-binding Protein, Domain 3"/>
    <property type="match status" value="1"/>
</dbReference>
<dbReference type="Pfam" id="PF00496">
    <property type="entry name" value="SBP_bac_5"/>
    <property type="match status" value="1"/>
</dbReference>
<dbReference type="GO" id="GO:0030288">
    <property type="term" value="C:outer membrane-bounded periplasmic space"/>
    <property type="evidence" value="ECO:0007669"/>
    <property type="project" value="UniProtKB-ARBA"/>
</dbReference>
<evidence type="ECO:0000256" key="4">
    <source>
        <dbReference type="SAM" id="SignalP"/>
    </source>
</evidence>
<name>A0A1L7AHZ7_9PROT</name>
<dbReference type="Gene3D" id="3.40.190.10">
    <property type="entry name" value="Periplasmic binding protein-like II"/>
    <property type="match status" value="1"/>
</dbReference>
<dbReference type="GO" id="GO:0043190">
    <property type="term" value="C:ATP-binding cassette (ABC) transporter complex"/>
    <property type="evidence" value="ECO:0007669"/>
    <property type="project" value="InterPro"/>
</dbReference>
<evidence type="ECO:0000256" key="1">
    <source>
        <dbReference type="ARBA" id="ARBA00004418"/>
    </source>
</evidence>
<dbReference type="InterPro" id="IPR000914">
    <property type="entry name" value="SBP_5_dom"/>
</dbReference>
<evidence type="ECO:0000313" key="7">
    <source>
        <dbReference type="Proteomes" id="UP000185494"/>
    </source>
</evidence>
<feature type="signal peptide" evidence="4">
    <location>
        <begin position="1"/>
        <end position="22"/>
    </location>
</feature>
<organism evidence="6 7">
    <name type="scientific">Roseomonas gilardii</name>
    <dbReference type="NCBI Taxonomy" id="257708"/>
    <lineage>
        <taxon>Bacteria</taxon>
        <taxon>Pseudomonadati</taxon>
        <taxon>Pseudomonadota</taxon>
        <taxon>Alphaproteobacteria</taxon>
        <taxon>Acetobacterales</taxon>
        <taxon>Roseomonadaceae</taxon>
        <taxon>Roseomonas</taxon>
    </lineage>
</organism>
<dbReference type="PIRSF" id="PIRSF002741">
    <property type="entry name" value="MppA"/>
    <property type="match status" value="1"/>
</dbReference>
<dbReference type="RefSeq" id="WP_075799177.1">
    <property type="nucleotide sequence ID" value="NZ_CP015583.1"/>
</dbReference>
<dbReference type="EMBL" id="CP015583">
    <property type="protein sequence ID" value="APT58414.1"/>
    <property type="molecule type" value="Genomic_DNA"/>
</dbReference>
<evidence type="ECO:0000256" key="3">
    <source>
        <dbReference type="ARBA" id="ARBA00022729"/>
    </source>
</evidence>
<feature type="domain" description="Solute-binding protein family 5" evidence="5">
    <location>
        <begin position="75"/>
        <end position="445"/>
    </location>
</feature>
<sequence length="532" mass="58735">MQRRSLLKGSGAILGGAAASLAAPAKLRAASQTTLRFIPQIDLVYLDPVYTTPYVSRNHGYLVFDTLYGMDGNFQPQPQMLEGHSIGNDGKQWDLTLRPGLLWHDGEKVLARDCVASIQRWAKRDPFGATLMATTDELSAPDDRTIRFRLKRPFPLLPVALGKTPSPMCAMMPERLAKTDAFQQVPELVGSGPFRFKADERVPGARNVYEKFAGYRPREGGTPDWTAGPKIVHYDRVVWNTMPDIGTATAALQNGEQDWMEYAYHDMLPLLRGMRDVTVQVPDPTGLVTMLRVNHLQPPFNNPAIRRALLPAIDQTAYMQALTGGDPALFHVPVGFFCPNTPMATEAGLEVFNPPHDFAKVKAELIAAGYKGEKVVLMVPADSPTLKSQGDVAADMLKQVGFNVDYLALDWGTMLTRRNRKDGAEQGGWNAFVTSWAGTDWLNPAGHIALRGNGEAGYAGWSTSPRTEELRDAWFQAPDEAAQKAICAEIQKQCLTDVPYYPLGQYIQPTAYRKSITGVLKGFPTFWNVRPA</sequence>
<feature type="chain" id="PRO_5012408445" evidence="4">
    <location>
        <begin position="23"/>
        <end position="532"/>
    </location>
</feature>
<gene>
    <name evidence="6" type="ORF">RGI145_16170</name>
</gene>
<evidence type="ECO:0000256" key="2">
    <source>
        <dbReference type="ARBA" id="ARBA00005695"/>
    </source>
</evidence>
<dbReference type="InterPro" id="IPR006311">
    <property type="entry name" value="TAT_signal"/>
</dbReference>
<reference evidence="6 7" key="1">
    <citation type="submission" date="2016-05" db="EMBL/GenBank/DDBJ databases">
        <title>Complete Genome and Methylome Analysis of Psychrotrophic Bacterial Isolates from Antarctic Lake Untersee.</title>
        <authorList>
            <person name="Fomenkov A."/>
            <person name="Akimov V.N."/>
            <person name="Vasilyeva L.V."/>
            <person name="Andersen D."/>
            <person name="Vincze T."/>
            <person name="Roberts R.J."/>
        </authorList>
    </citation>
    <scope>NUCLEOTIDE SEQUENCE [LARGE SCALE GENOMIC DNA]</scope>
    <source>
        <strain evidence="6 7">U14-5</strain>
    </source>
</reference>